<dbReference type="Gene3D" id="3.40.720.10">
    <property type="entry name" value="Alkaline Phosphatase, subunit A"/>
    <property type="match status" value="2"/>
</dbReference>
<sequence precursor="true">MQRLILFFLILCAPTFADETPSNRMLVIGIDGCRPDALAAAETPNLDALIKSGSFTDKTQILGSRYRDNDTVSGPGWSSFLTGVWADKHGVNDNSFEGKKYEQFPHFFRRIKDRWPNARTGSFVDWEPIDTHIVEAADVRVVHPAKGAANYAENDILLARETSQFLSSGNPHAAMVYFGAVDETGHAHGFHPDVPEYINAIETVDERVGEVVRAMTQRANYAKENWLVVVSTDHGGKDKGHGDGHKVPEILTTFLIVSGPGSVKGSIDQPTYVVDVAATGLAHLGVELPDDMDGKAVGLADVRTTQKNAAQATGLSISWDKNYLEVSGPDIPGGPIRTNYLEAYCRPGSTDRDWHETVIPHKSELILATDDRKRIELEDRLSDGIVVRHVITAGLDELTFTVTATNPTDTESQAHWAQPCMRVDGFTGTDNKDARKTYPPYIQKCFLMLDGKLTRLPTEPWALKARYIPGQVYAPADVDRNDVNPRPLSELVPSDGLTGCYSADEKRILAVAWEPYQEIFQGVITCMHNDFRIGGLAPGEAKTIRGKLYIVPADEAALVKRFRNDFAK</sequence>
<name>A0A1P8WCR3_9PLAN</name>
<keyword evidence="3" id="KW-1185">Reference proteome</keyword>
<dbReference type="PANTHER" id="PTHR10151:SF120">
    <property type="entry name" value="BIS(5'-ADENOSYL)-TRIPHOSPHATASE"/>
    <property type="match status" value="1"/>
</dbReference>
<dbReference type="Pfam" id="PF01663">
    <property type="entry name" value="Phosphodiest"/>
    <property type="match status" value="1"/>
</dbReference>
<dbReference type="GO" id="GO:0016787">
    <property type="term" value="F:hydrolase activity"/>
    <property type="evidence" value="ECO:0007669"/>
    <property type="project" value="UniProtKB-ARBA"/>
</dbReference>
<dbReference type="RefSeq" id="WP_083731872.1">
    <property type="nucleotide sequence ID" value="NZ_CP017641.1"/>
</dbReference>
<gene>
    <name evidence="2" type="ORF">Fuma_01441</name>
</gene>
<evidence type="ECO:0000313" key="2">
    <source>
        <dbReference type="EMBL" id="APZ91845.1"/>
    </source>
</evidence>
<evidence type="ECO:0000313" key="3">
    <source>
        <dbReference type="Proteomes" id="UP000187735"/>
    </source>
</evidence>
<dbReference type="KEGG" id="fmr:Fuma_01441"/>
<dbReference type="SUPFAM" id="SSF53649">
    <property type="entry name" value="Alkaline phosphatase-like"/>
    <property type="match status" value="1"/>
</dbReference>
<feature type="chain" id="PRO_5012388179" evidence="1">
    <location>
        <begin position="18"/>
        <end position="568"/>
    </location>
</feature>
<dbReference type="OrthoDB" id="265387at2"/>
<dbReference type="AlphaFoldDB" id="A0A1P8WCR3"/>
<accession>A0A1P8WCR3</accession>
<evidence type="ECO:0000256" key="1">
    <source>
        <dbReference type="SAM" id="SignalP"/>
    </source>
</evidence>
<feature type="signal peptide" evidence="1">
    <location>
        <begin position="1"/>
        <end position="17"/>
    </location>
</feature>
<dbReference type="PANTHER" id="PTHR10151">
    <property type="entry name" value="ECTONUCLEOTIDE PYROPHOSPHATASE/PHOSPHODIESTERASE"/>
    <property type="match status" value="1"/>
</dbReference>
<dbReference type="InterPro" id="IPR017850">
    <property type="entry name" value="Alkaline_phosphatase_core_sf"/>
</dbReference>
<keyword evidence="1" id="KW-0732">Signal</keyword>
<dbReference type="STRING" id="1891926.Fuma_01441"/>
<organism evidence="2 3">
    <name type="scientific">Fuerstiella marisgermanici</name>
    <dbReference type="NCBI Taxonomy" id="1891926"/>
    <lineage>
        <taxon>Bacteria</taxon>
        <taxon>Pseudomonadati</taxon>
        <taxon>Planctomycetota</taxon>
        <taxon>Planctomycetia</taxon>
        <taxon>Planctomycetales</taxon>
        <taxon>Planctomycetaceae</taxon>
        <taxon>Fuerstiella</taxon>
    </lineage>
</organism>
<dbReference type="Proteomes" id="UP000187735">
    <property type="component" value="Chromosome"/>
</dbReference>
<protein>
    <submittedName>
        <fullName evidence="2">Phosphoglyceromutase</fullName>
    </submittedName>
</protein>
<dbReference type="InterPro" id="IPR002591">
    <property type="entry name" value="Phosphodiest/P_Trfase"/>
</dbReference>
<reference evidence="2 3" key="1">
    <citation type="journal article" date="2016" name="Front. Microbiol.">
        <title>Fuerstia marisgermanicae gen. nov., sp. nov., an Unusual Member of the Phylum Planctomycetes from the German Wadden Sea.</title>
        <authorList>
            <person name="Kohn T."/>
            <person name="Heuer A."/>
            <person name="Jogler M."/>
            <person name="Vollmers J."/>
            <person name="Boedeker C."/>
            <person name="Bunk B."/>
            <person name="Rast P."/>
            <person name="Borchert D."/>
            <person name="Glockner I."/>
            <person name="Freese H.M."/>
            <person name="Klenk H.P."/>
            <person name="Overmann J."/>
            <person name="Kaster A.K."/>
            <person name="Rohde M."/>
            <person name="Wiegand S."/>
            <person name="Jogler C."/>
        </authorList>
    </citation>
    <scope>NUCLEOTIDE SEQUENCE [LARGE SCALE GENOMIC DNA]</scope>
    <source>
        <strain evidence="2 3">NH11</strain>
    </source>
</reference>
<proteinExistence type="predicted"/>
<dbReference type="EMBL" id="CP017641">
    <property type="protein sequence ID" value="APZ91845.1"/>
    <property type="molecule type" value="Genomic_DNA"/>
</dbReference>